<dbReference type="GO" id="GO:0000156">
    <property type="term" value="F:phosphorelay response regulator activity"/>
    <property type="evidence" value="ECO:0007669"/>
    <property type="project" value="InterPro"/>
</dbReference>
<dbReference type="PRINTS" id="PR01590">
    <property type="entry name" value="HTHFIS"/>
</dbReference>
<keyword evidence="3" id="KW-0805">Transcription regulation</keyword>
<dbReference type="FunFam" id="3.40.50.300:FF:000006">
    <property type="entry name" value="DNA-binding transcriptional regulator NtrC"/>
    <property type="match status" value="1"/>
</dbReference>
<dbReference type="RefSeq" id="WP_191159727.1">
    <property type="nucleotide sequence ID" value="NZ_JACXAI010000024.1"/>
</dbReference>
<feature type="domain" description="Sigma-54 factor interaction" evidence="5">
    <location>
        <begin position="324"/>
        <end position="554"/>
    </location>
</feature>
<evidence type="ECO:0000313" key="6">
    <source>
        <dbReference type="EMBL" id="MBD1381985.1"/>
    </source>
</evidence>
<dbReference type="Gene3D" id="1.10.10.60">
    <property type="entry name" value="Homeodomain-like"/>
    <property type="match status" value="1"/>
</dbReference>
<evidence type="ECO:0000259" key="5">
    <source>
        <dbReference type="PROSITE" id="PS50045"/>
    </source>
</evidence>
<organism evidence="6 7">
    <name type="scientific">Metabacillus arenae</name>
    <dbReference type="NCBI Taxonomy" id="2771434"/>
    <lineage>
        <taxon>Bacteria</taxon>
        <taxon>Bacillati</taxon>
        <taxon>Bacillota</taxon>
        <taxon>Bacilli</taxon>
        <taxon>Bacillales</taxon>
        <taxon>Bacillaceae</taxon>
        <taxon>Metabacillus</taxon>
    </lineage>
</organism>
<dbReference type="Gene3D" id="3.40.50.300">
    <property type="entry name" value="P-loop containing nucleotide triphosphate hydrolases"/>
    <property type="match status" value="1"/>
</dbReference>
<dbReference type="PROSITE" id="PS00675">
    <property type="entry name" value="SIGMA54_INTERACT_1"/>
    <property type="match status" value="1"/>
</dbReference>
<gene>
    <name evidence="6" type="ORF">IC621_17290</name>
</gene>
<dbReference type="InterPro" id="IPR035965">
    <property type="entry name" value="PAS-like_dom_sf"/>
</dbReference>
<keyword evidence="4" id="KW-0804">Transcription</keyword>
<dbReference type="InterPro" id="IPR058031">
    <property type="entry name" value="AAA_lid_NorR"/>
</dbReference>
<dbReference type="InterPro" id="IPR009057">
    <property type="entry name" value="Homeodomain-like_sf"/>
</dbReference>
<dbReference type="InterPro" id="IPR002078">
    <property type="entry name" value="Sigma_54_int"/>
</dbReference>
<evidence type="ECO:0000256" key="2">
    <source>
        <dbReference type="ARBA" id="ARBA00022840"/>
    </source>
</evidence>
<dbReference type="Pfam" id="PF00158">
    <property type="entry name" value="Sigma54_activat"/>
    <property type="match status" value="1"/>
</dbReference>
<dbReference type="Pfam" id="PF25601">
    <property type="entry name" value="AAA_lid_14"/>
    <property type="match status" value="1"/>
</dbReference>
<dbReference type="Gene3D" id="3.40.50.2300">
    <property type="match status" value="1"/>
</dbReference>
<dbReference type="SUPFAM" id="SSF46689">
    <property type="entry name" value="Homeodomain-like"/>
    <property type="match status" value="1"/>
</dbReference>
<dbReference type="PANTHER" id="PTHR32071:SF57">
    <property type="entry name" value="C4-DICARBOXYLATE TRANSPORT TRANSCRIPTIONAL REGULATORY PROTEIN DCTD"/>
    <property type="match status" value="1"/>
</dbReference>
<dbReference type="InterPro" id="IPR003593">
    <property type="entry name" value="AAA+_ATPase"/>
</dbReference>
<keyword evidence="1" id="KW-0547">Nucleotide-binding</keyword>
<dbReference type="PROSITE" id="PS50045">
    <property type="entry name" value="SIGMA54_INTERACT_4"/>
    <property type="match status" value="1"/>
</dbReference>
<evidence type="ECO:0000256" key="1">
    <source>
        <dbReference type="ARBA" id="ARBA00022741"/>
    </source>
</evidence>
<dbReference type="InterPro" id="IPR002197">
    <property type="entry name" value="HTH_Fis"/>
</dbReference>
<protein>
    <submittedName>
        <fullName evidence="6">Sigma 54-interacting transcriptional regulator</fullName>
    </submittedName>
</protein>
<name>A0A926NJ23_9BACI</name>
<dbReference type="Pfam" id="PF02954">
    <property type="entry name" value="HTH_8"/>
    <property type="match status" value="1"/>
</dbReference>
<dbReference type="SUPFAM" id="SSF159800">
    <property type="entry name" value="PrpR receptor domain-like"/>
    <property type="match status" value="1"/>
</dbReference>
<keyword evidence="2" id="KW-0067">ATP-binding</keyword>
<dbReference type="SMART" id="SM00382">
    <property type="entry name" value="AAA"/>
    <property type="match status" value="1"/>
</dbReference>
<dbReference type="Proteomes" id="UP000626844">
    <property type="component" value="Unassembled WGS sequence"/>
</dbReference>
<evidence type="ECO:0000256" key="4">
    <source>
        <dbReference type="ARBA" id="ARBA00023163"/>
    </source>
</evidence>
<dbReference type="GO" id="GO:0043565">
    <property type="term" value="F:sequence-specific DNA binding"/>
    <property type="evidence" value="ECO:0007669"/>
    <property type="project" value="InterPro"/>
</dbReference>
<dbReference type="Gene3D" id="1.10.8.60">
    <property type="match status" value="1"/>
</dbReference>
<evidence type="ECO:0000313" key="7">
    <source>
        <dbReference type="Proteomes" id="UP000626844"/>
    </source>
</evidence>
<dbReference type="AlphaFoldDB" id="A0A926NJ23"/>
<dbReference type="InterPro" id="IPR027417">
    <property type="entry name" value="P-loop_NTPase"/>
</dbReference>
<dbReference type="GO" id="GO:0006355">
    <property type="term" value="P:regulation of DNA-templated transcription"/>
    <property type="evidence" value="ECO:0007669"/>
    <property type="project" value="InterPro"/>
</dbReference>
<dbReference type="Gene3D" id="3.40.50.10660">
    <property type="entry name" value="PrpR receptor domain-like"/>
    <property type="match status" value="1"/>
</dbReference>
<dbReference type="Gene3D" id="3.30.450.20">
    <property type="entry name" value="PAS domain"/>
    <property type="match status" value="1"/>
</dbReference>
<dbReference type="SUPFAM" id="SSF55785">
    <property type="entry name" value="PYP-like sensor domain (PAS domain)"/>
    <property type="match status" value="1"/>
</dbReference>
<dbReference type="CDD" id="cd00009">
    <property type="entry name" value="AAA"/>
    <property type="match status" value="1"/>
</dbReference>
<dbReference type="InterPro" id="IPR010524">
    <property type="entry name" value="Sig_transdc_resp-reg_PrpR_N"/>
</dbReference>
<dbReference type="InterPro" id="IPR025662">
    <property type="entry name" value="Sigma_54_int_dom_ATP-bd_1"/>
</dbReference>
<keyword evidence="7" id="KW-1185">Reference proteome</keyword>
<evidence type="ECO:0000256" key="3">
    <source>
        <dbReference type="ARBA" id="ARBA00023015"/>
    </source>
</evidence>
<sequence length="636" mass="72040">MINVTYIVPYPELEDLVYKIFNAHPQKDIVNRQISVISADKLEGVRFNCDVLVARGYTAKKLKRLKPHIPQIEIPITGYDIIKTIEKCRKQFTPRKIGFVGTQSTIEGVNQLCGLFDCEIEIYNPEKLNNIEKTIENAVQNGCDVLVGGYYVNMCAKRMDVHSILIETGEEAITQALNEAIRTVEVMRQERAKADIFQTIAQCSQDGIIYVTCNGRIEVINKSAISMYQEKGTDFYHKDLKDVFPIMENSFKDIMKSGKEKNNVLHKTNNKVLSASYIPVMSDGKIAGIVINFQDSTKIQQVEIQIRKKMSAKGLFAKYHFDNIIHKSELMAQTIETAKKFSRVSSNILIVGETGTGKELMAQSIHNASSRSSGPFVAVNCAALPEALLESELFGYVDGAFTGASKGGKIGLFELAHSGTLFLDEVSEIPISFQSKLLRVLQEKEIRRVGGDKVVPIDVRIIAAANKNLKNLVQKDEFRQDLLYRLDILKLYIPPLRMRKEDISELFLHYLEKYNRKFNNHLQTLSSDALEMLMNYDFKGNVRELKNVVERLCVLNTSAIIDKASMRMTLYPQDIGEEIEIAETENIIQAFQVKGEKDLIEKALHEANYNKSKAAKALGIDRSTLWRKLKKYEIKI</sequence>
<dbReference type="Pfam" id="PF06506">
    <property type="entry name" value="PrpR_N"/>
    <property type="match status" value="1"/>
</dbReference>
<dbReference type="GO" id="GO:0005524">
    <property type="term" value="F:ATP binding"/>
    <property type="evidence" value="ECO:0007669"/>
    <property type="project" value="UniProtKB-KW"/>
</dbReference>
<dbReference type="SUPFAM" id="SSF52540">
    <property type="entry name" value="P-loop containing nucleoside triphosphate hydrolases"/>
    <property type="match status" value="1"/>
</dbReference>
<dbReference type="EMBL" id="JACXAI010000024">
    <property type="protein sequence ID" value="MBD1381985.1"/>
    <property type="molecule type" value="Genomic_DNA"/>
</dbReference>
<proteinExistence type="predicted"/>
<dbReference type="PANTHER" id="PTHR32071">
    <property type="entry name" value="TRANSCRIPTIONAL REGULATORY PROTEIN"/>
    <property type="match status" value="1"/>
</dbReference>
<reference evidence="6" key="1">
    <citation type="submission" date="2020-09" db="EMBL/GenBank/DDBJ databases">
        <title>A novel bacterium of genus Bacillus, isolated from South China Sea.</title>
        <authorList>
            <person name="Huang H."/>
            <person name="Mo K."/>
            <person name="Hu Y."/>
        </authorList>
    </citation>
    <scope>NUCLEOTIDE SEQUENCE</scope>
    <source>
        <strain evidence="6">IB182487</strain>
    </source>
</reference>
<accession>A0A926NJ23</accession>
<comment type="caution">
    <text evidence="6">The sequence shown here is derived from an EMBL/GenBank/DDBJ whole genome shotgun (WGS) entry which is preliminary data.</text>
</comment>